<evidence type="ECO:0000256" key="4">
    <source>
        <dbReference type="ARBA" id="ARBA00022833"/>
    </source>
</evidence>
<sequence>MTEYLPKAETQELFRKLTSKRENKVCFDCMAKNPTWSTVTFGVYLCLDCSSVHRNMGVHITFVRSITLDSWSVDQMRRMKLGGNHNFSEFLKSHGGPAGFKDAKAKYTSRAALMYKERMQRLVDEDAKRFPRSIVLDSSEEPAVEASDDAKDDDFFSDWGAEVPAAGSVSSGSPARTASPAVALGASPLPRTAMLGAAAASARSSSGSPAPMAHSASLPAAAPAAPAPASSVPVAVTTSAPAAAHTDDGWGAADSWGSPEKPAAATAASTSTTTTAATAASAFGSTGFADSQPSAFGSLSAFGSTGFSTTAAAPATAAPAPFVGGSARPSKKGLGAKRATKAAINFDEAERLAKEEEARLAREAEEAAARRAEEERLRAANPIGMGTGAALSGTGFSSRLAFGSTAPAGSGPAAGGSDVDRLGAGVGRLGFGFEPSQTGGAARPSTGAGFGATTAPAARAAPSTTSSGLGFGASSGFGASGFGATGSGASQTSAADGDVVKRFGSAKAISSDMYFGRGTHDESESAQARERLSNFQGRSGFGSADYYQRDESGGGPASAGLGGGMGSISSVDPNAIISTVSDTARDFAARFAGQAAEDLDNVKKLVTAGGTKLGELLSDIQSRYG</sequence>
<feature type="domain" description="Arf-GAP" evidence="8">
    <location>
        <begin position="11"/>
        <end position="129"/>
    </location>
</feature>
<feature type="region of interest" description="Disordered" evidence="7">
    <location>
        <begin position="542"/>
        <end position="562"/>
    </location>
</feature>
<dbReference type="InterPro" id="IPR001164">
    <property type="entry name" value="ArfGAP_dom"/>
</dbReference>
<accession>A0ABR4N358</accession>
<evidence type="ECO:0000256" key="3">
    <source>
        <dbReference type="ARBA" id="ARBA00022771"/>
    </source>
</evidence>
<keyword evidence="10" id="KW-1185">Reference proteome</keyword>
<evidence type="ECO:0000256" key="1">
    <source>
        <dbReference type="ARBA" id="ARBA00022468"/>
    </source>
</evidence>
<dbReference type="PRINTS" id="PR00405">
    <property type="entry name" value="REVINTRACTNG"/>
</dbReference>
<dbReference type="InterPro" id="IPR037278">
    <property type="entry name" value="ARFGAP/RecO"/>
</dbReference>
<dbReference type="PROSITE" id="PS50115">
    <property type="entry name" value="ARFGAP"/>
    <property type="match status" value="1"/>
</dbReference>
<keyword evidence="2" id="KW-0479">Metal-binding</keyword>
<dbReference type="Proteomes" id="UP001527925">
    <property type="component" value="Unassembled WGS sequence"/>
</dbReference>
<keyword evidence="1" id="KW-0343">GTPase activation</keyword>
<comment type="caution">
    <text evidence="9">The sequence shown here is derived from an EMBL/GenBank/DDBJ whole genome shotgun (WGS) entry which is preliminary data.</text>
</comment>
<feature type="compositionally biased region" description="Low complexity" evidence="7">
    <location>
        <begin position="444"/>
        <end position="466"/>
    </location>
</feature>
<evidence type="ECO:0000313" key="9">
    <source>
        <dbReference type="EMBL" id="KAL2913950.1"/>
    </source>
</evidence>
<dbReference type="Pfam" id="PF01412">
    <property type="entry name" value="ArfGap"/>
    <property type="match status" value="1"/>
</dbReference>
<organism evidence="9 10">
    <name type="scientific">Polyrhizophydium stewartii</name>
    <dbReference type="NCBI Taxonomy" id="2732419"/>
    <lineage>
        <taxon>Eukaryota</taxon>
        <taxon>Fungi</taxon>
        <taxon>Fungi incertae sedis</taxon>
        <taxon>Chytridiomycota</taxon>
        <taxon>Chytridiomycota incertae sedis</taxon>
        <taxon>Chytridiomycetes</taxon>
        <taxon>Rhizophydiales</taxon>
        <taxon>Rhizophydiales incertae sedis</taxon>
        <taxon>Polyrhizophydium</taxon>
    </lineage>
</organism>
<evidence type="ECO:0000259" key="8">
    <source>
        <dbReference type="PROSITE" id="PS50115"/>
    </source>
</evidence>
<dbReference type="SMART" id="SM00105">
    <property type="entry name" value="ArfGap"/>
    <property type="match status" value="1"/>
</dbReference>
<dbReference type="Gene3D" id="1.10.220.150">
    <property type="entry name" value="Arf GTPase activating protein"/>
    <property type="match status" value="1"/>
</dbReference>
<dbReference type="SUPFAM" id="SSF57863">
    <property type="entry name" value="ArfGap/RecO-like zinc finger"/>
    <property type="match status" value="1"/>
</dbReference>
<dbReference type="PANTHER" id="PTHR45686:SF4">
    <property type="entry name" value="ADP-RIBOSYLATION FACTOR GTPASE ACTIVATING PROTEIN 3, ISOFORM H"/>
    <property type="match status" value="1"/>
</dbReference>
<feature type="coiled-coil region" evidence="6">
    <location>
        <begin position="339"/>
        <end position="377"/>
    </location>
</feature>
<name>A0ABR4N358_9FUNG</name>
<reference evidence="9 10" key="1">
    <citation type="submission" date="2023-09" db="EMBL/GenBank/DDBJ databases">
        <title>Pangenome analysis of Batrachochytrium dendrobatidis and related Chytrids.</title>
        <authorList>
            <person name="Yacoub M.N."/>
            <person name="Stajich J.E."/>
            <person name="James T.Y."/>
        </authorList>
    </citation>
    <scope>NUCLEOTIDE SEQUENCE [LARGE SCALE GENOMIC DNA]</scope>
    <source>
        <strain evidence="9 10">JEL0888</strain>
    </source>
</reference>
<feature type="region of interest" description="Disordered" evidence="7">
    <location>
        <begin position="317"/>
        <end position="337"/>
    </location>
</feature>
<feature type="region of interest" description="Disordered" evidence="7">
    <location>
        <begin position="245"/>
        <end position="270"/>
    </location>
</feature>
<evidence type="ECO:0000313" key="10">
    <source>
        <dbReference type="Proteomes" id="UP001527925"/>
    </source>
</evidence>
<evidence type="ECO:0000256" key="7">
    <source>
        <dbReference type="SAM" id="MobiDB-lite"/>
    </source>
</evidence>
<feature type="compositionally biased region" description="Gly residues" evidence="7">
    <location>
        <begin position="553"/>
        <end position="562"/>
    </location>
</feature>
<keyword evidence="6" id="KW-0175">Coiled coil</keyword>
<dbReference type="InterPro" id="IPR038508">
    <property type="entry name" value="ArfGAP_dom_sf"/>
</dbReference>
<proteinExistence type="predicted"/>
<keyword evidence="4" id="KW-0862">Zinc</keyword>
<evidence type="ECO:0000256" key="2">
    <source>
        <dbReference type="ARBA" id="ARBA00022723"/>
    </source>
</evidence>
<dbReference type="CDD" id="cd08831">
    <property type="entry name" value="ArfGap_ArfGap2_3_like"/>
    <property type="match status" value="1"/>
</dbReference>
<gene>
    <name evidence="9" type="ORF">HK105_206541</name>
</gene>
<dbReference type="EMBL" id="JADGIZ020000039">
    <property type="protein sequence ID" value="KAL2913950.1"/>
    <property type="molecule type" value="Genomic_DNA"/>
</dbReference>
<protein>
    <recommendedName>
        <fullName evidence="8">Arf-GAP domain-containing protein</fullName>
    </recommendedName>
</protein>
<dbReference type="PANTHER" id="PTHR45686">
    <property type="entry name" value="ADP-RIBOSYLATION FACTOR GTPASE ACTIVATING PROTEIN 3, ISOFORM H-RELATED"/>
    <property type="match status" value="1"/>
</dbReference>
<evidence type="ECO:0000256" key="5">
    <source>
        <dbReference type="PROSITE-ProRule" id="PRU00288"/>
    </source>
</evidence>
<keyword evidence="3 5" id="KW-0863">Zinc-finger</keyword>
<evidence type="ECO:0000256" key="6">
    <source>
        <dbReference type="SAM" id="Coils"/>
    </source>
</evidence>
<feature type="region of interest" description="Disordered" evidence="7">
    <location>
        <begin position="430"/>
        <end position="466"/>
    </location>
</feature>